<keyword evidence="2" id="KW-1185">Reference proteome</keyword>
<dbReference type="RefSeq" id="WP_054734806.1">
    <property type="nucleotide sequence ID" value="NZ_AYZM01000046.1"/>
</dbReference>
<dbReference type="PATRIC" id="fig|1423804.4.peg.3391"/>
<dbReference type="AlphaFoldDB" id="A0A0R2FIQ5"/>
<reference evidence="1 2" key="1">
    <citation type="journal article" date="2015" name="Genome Announc.">
        <title>Expanding the biotechnology potential of lactobacilli through comparative genomics of 213 strains and associated genera.</title>
        <authorList>
            <person name="Sun Z."/>
            <person name="Harris H.M."/>
            <person name="McCann A."/>
            <person name="Guo C."/>
            <person name="Argimon S."/>
            <person name="Zhang W."/>
            <person name="Yang X."/>
            <person name="Jeffery I.B."/>
            <person name="Cooney J.C."/>
            <person name="Kagawa T.F."/>
            <person name="Liu W."/>
            <person name="Song Y."/>
            <person name="Salvetti E."/>
            <person name="Wrobel A."/>
            <person name="Rasinkangas P."/>
            <person name="Parkhill J."/>
            <person name="Rea M.C."/>
            <person name="O'Sullivan O."/>
            <person name="Ritari J."/>
            <person name="Douillard F.P."/>
            <person name="Paul Ross R."/>
            <person name="Yang R."/>
            <person name="Briner A.E."/>
            <person name="Felis G.E."/>
            <person name="de Vos W.M."/>
            <person name="Barrangou R."/>
            <person name="Klaenhammer T.R."/>
            <person name="Caufield P.W."/>
            <person name="Cui Y."/>
            <person name="Zhang H."/>
            <person name="O'Toole P.W."/>
        </authorList>
    </citation>
    <scope>NUCLEOTIDE SEQUENCE [LARGE SCALE GENOMIC DNA]</scope>
    <source>
        <strain evidence="1 2">DSM 23365</strain>
    </source>
</reference>
<evidence type="ECO:0000313" key="1">
    <source>
        <dbReference type="EMBL" id="KRN26085.1"/>
    </source>
</evidence>
<dbReference type="STRING" id="1423804.FD14_GL003157"/>
<dbReference type="Proteomes" id="UP000051442">
    <property type="component" value="Unassembled WGS sequence"/>
</dbReference>
<comment type="caution">
    <text evidence="1">The sequence shown here is derived from an EMBL/GenBank/DDBJ whole genome shotgun (WGS) entry which is preliminary data.</text>
</comment>
<organism evidence="1 2">
    <name type="scientific">Secundilactobacillus similis DSM 23365 = JCM 2765</name>
    <dbReference type="NCBI Taxonomy" id="1423804"/>
    <lineage>
        <taxon>Bacteria</taxon>
        <taxon>Bacillati</taxon>
        <taxon>Bacillota</taxon>
        <taxon>Bacilli</taxon>
        <taxon>Lactobacillales</taxon>
        <taxon>Lactobacillaceae</taxon>
        <taxon>Secundilactobacillus</taxon>
    </lineage>
</organism>
<dbReference type="InterPro" id="IPR016177">
    <property type="entry name" value="DNA-bd_dom_sf"/>
</dbReference>
<dbReference type="OrthoDB" id="552713at2"/>
<dbReference type="GO" id="GO:0003677">
    <property type="term" value="F:DNA binding"/>
    <property type="evidence" value="ECO:0007669"/>
    <property type="project" value="InterPro"/>
</dbReference>
<evidence type="ECO:0008006" key="3">
    <source>
        <dbReference type="Google" id="ProtNLM"/>
    </source>
</evidence>
<gene>
    <name evidence="1" type="ORF">FD14_GL003157</name>
</gene>
<dbReference type="EMBL" id="AYZM01000046">
    <property type="protein sequence ID" value="KRN26085.1"/>
    <property type="molecule type" value="Genomic_DNA"/>
</dbReference>
<dbReference type="SUPFAM" id="SSF54171">
    <property type="entry name" value="DNA-binding domain"/>
    <property type="match status" value="1"/>
</dbReference>
<accession>A0A0R2FIQ5</accession>
<protein>
    <recommendedName>
        <fullName evidence="3">AP2/ERF domain-containing protein</fullName>
    </recommendedName>
</protein>
<sequence>MSKRKDITGQRFGRLIAIEPHGRDCRNGDLLWLCQCDCGNQIVVDGARLRSGSTQSCGCLRRDVSREKYQQNQQFMAQVGDASSLFDQNGIALSSVKVSTRNKSGIIGVSYDKNSDKWFARMMYKGAYVLLKSFDTKAEAIAARQLAQEQVRQQRQAEADVTK</sequence>
<evidence type="ECO:0000313" key="2">
    <source>
        <dbReference type="Proteomes" id="UP000051442"/>
    </source>
</evidence>
<name>A0A0R2FIQ5_9LACO</name>
<proteinExistence type="predicted"/>